<keyword evidence="8" id="KW-0547">Nucleotide-binding</keyword>
<evidence type="ECO:0000259" key="19">
    <source>
        <dbReference type="PROSITE" id="PS50112"/>
    </source>
</evidence>
<dbReference type="InterPro" id="IPR001610">
    <property type="entry name" value="PAC"/>
</dbReference>
<dbReference type="PROSITE" id="PS50894">
    <property type="entry name" value="HPT"/>
    <property type="match status" value="1"/>
</dbReference>
<evidence type="ECO:0000256" key="11">
    <source>
        <dbReference type="ARBA" id="ARBA00022989"/>
    </source>
</evidence>
<dbReference type="SMART" id="SM00086">
    <property type="entry name" value="PAC"/>
    <property type="match status" value="2"/>
</dbReference>
<name>A0ABS2IBA8_9GAMM</name>
<dbReference type="SMART" id="SM00387">
    <property type="entry name" value="HATPase_c"/>
    <property type="match status" value="1"/>
</dbReference>
<comment type="catalytic activity">
    <reaction evidence="1">
        <text>ATP + protein L-histidine = ADP + protein N-phospho-L-histidine.</text>
        <dbReference type="EC" id="2.7.13.3"/>
    </reaction>
</comment>
<dbReference type="SMART" id="SM00073">
    <property type="entry name" value="HPT"/>
    <property type="match status" value="1"/>
</dbReference>
<evidence type="ECO:0000256" key="7">
    <source>
        <dbReference type="ARBA" id="ARBA00022692"/>
    </source>
</evidence>
<evidence type="ECO:0000313" key="24">
    <source>
        <dbReference type="Proteomes" id="UP000717995"/>
    </source>
</evidence>
<dbReference type="InterPro" id="IPR035965">
    <property type="entry name" value="PAS-like_dom_sf"/>
</dbReference>
<dbReference type="InterPro" id="IPR003660">
    <property type="entry name" value="HAMP_dom"/>
</dbReference>
<feature type="transmembrane region" description="Helical" evidence="16">
    <location>
        <begin position="17"/>
        <end position="36"/>
    </location>
</feature>
<dbReference type="InterPro" id="IPR029016">
    <property type="entry name" value="GAF-like_dom_sf"/>
</dbReference>
<evidence type="ECO:0000259" key="18">
    <source>
        <dbReference type="PROSITE" id="PS50110"/>
    </source>
</evidence>
<dbReference type="Pfam" id="PF00512">
    <property type="entry name" value="HisKA"/>
    <property type="match status" value="1"/>
</dbReference>
<dbReference type="Gene3D" id="3.30.450.20">
    <property type="entry name" value="PAS domain"/>
    <property type="match status" value="2"/>
</dbReference>
<dbReference type="SUPFAM" id="SSF158472">
    <property type="entry name" value="HAMP domain-like"/>
    <property type="match status" value="1"/>
</dbReference>
<dbReference type="SUPFAM" id="SSF47226">
    <property type="entry name" value="Histidine-containing phosphotransfer domain, HPT domain"/>
    <property type="match status" value="1"/>
</dbReference>
<evidence type="ECO:0000259" key="22">
    <source>
        <dbReference type="PROSITE" id="PS50894"/>
    </source>
</evidence>
<feature type="domain" description="PAC" evidence="20">
    <location>
        <begin position="662"/>
        <end position="712"/>
    </location>
</feature>
<dbReference type="InterPro" id="IPR003594">
    <property type="entry name" value="HATPase_dom"/>
</dbReference>
<evidence type="ECO:0000256" key="15">
    <source>
        <dbReference type="PROSITE-ProRule" id="PRU00169"/>
    </source>
</evidence>
<evidence type="ECO:0000256" key="6">
    <source>
        <dbReference type="ARBA" id="ARBA00022679"/>
    </source>
</evidence>
<evidence type="ECO:0000256" key="3">
    <source>
        <dbReference type="ARBA" id="ARBA00012438"/>
    </source>
</evidence>
<dbReference type="InterPro" id="IPR005467">
    <property type="entry name" value="His_kinase_dom"/>
</dbReference>
<keyword evidence="12" id="KW-0902">Two-component regulatory system</keyword>
<dbReference type="InterPro" id="IPR003661">
    <property type="entry name" value="HisK_dim/P_dom"/>
</dbReference>
<dbReference type="PANTHER" id="PTHR45339">
    <property type="entry name" value="HYBRID SIGNAL TRANSDUCTION HISTIDINE KINASE J"/>
    <property type="match status" value="1"/>
</dbReference>
<dbReference type="InterPro" id="IPR004358">
    <property type="entry name" value="Sig_transdc_His_kin-like_C"/>
</dbReference>
<evidence type="ECO:0000259" key="17">
    <source>
        <dbReference type="PROSITE" id="PS50109"/>
    </source>
</evidence>
<dbReference type="PANTHER" id="PTHR45339:SF1">
    <property type="entry name" value="HYBRID SIGNAL TRANSDUCTION HISTIDINE KINASE J"/>
    <property type="match status" value="1"/>
</dbReference>
<feature type="modified residue" description="4-aspartylphosphate" evidence="15">
    <location>
        <position position="1170"/>
    </location>
</feature>
<keyword evidence="5 15" id="KW-0597">Phosphoprotein</keyword>
<dbReference type="Pfam" id="PF13185">
    <property type="entry name" value="GAF_2"/>
    <property type="match status" value="1"/>
</dbReference>
<dbReference type="CDD" id="cd00082">
    <property type="entry name" value="HisKA"/>
    <property type="match status" value="1"/>
</dbReference>
<dbReference type="Pfam" id="PF02518">
    <property type="entry name" value="HATPase_c"/>
    <property type="match status" value="1"/>
</dbReference>
<dbReference type="InterPro" id="IPR036097">
    <property type="entry name" value="HisK_dim/P_sf"/>
</dbReference>
<dbReference type="InterPro" id="IPR036641">
    <property type="entry name" value="HPT_dom_sf"/>
</dbReference>
<dbReference type="InterPro" id="IPR001789">
    <property type="entry name" value="Sig_transdc_resp-reg_receiver"/>
</dbReference>
<protein>
    <recommendedName>
        <fullName evidence="3">histidine kinase</fullName>
        <ecNumber evidence="3">2.7.13.3</ecNumber>
    </recommendedName>
</protein>
<evidence type="ECO:0000256" key="2">
    <source>
        <dbReference type="ARBA" id="ARBA00004651"/>
    </source>
</evidence>
<dbReference type="RefSeq" id="WP_204915434.1">
    <property type="nucleotide sequence ID" value="NZ_JAFEUP010000002.1"/>
</dbReference>
<dbReference type="Pfam" id="PF12729">
    <property type="entry name" value="4HB_MCP_1"/>
    <property type="match status" value="1"/>
</dbReference>
<feature type="domain" description="HAMP" evidence="21">
    <location>
        <begin position="225"/>
        <end position="278"/>
    </location>
</feature>
<dbReference type="NCBIfam" id="TIGR00229">
    <property type="entry name" value="sensory_box"/>
    <property type="match status" value="2"/>
</dbReference>
<dbReference type="InterPro" id="IPR003018">
    <property type="entry name" value="GAF"/>
</dbReference>
<evidence type="ECO:0000256" key="13">
    <source>
        <dbReference type="ARBA" id="ARBA00023136"/>
    </source>
</evidence>
<evidence type="ECO:0000259" key="21">
    <source>
        <dbReference type="PROSITE" id="PS50885"/>
    </source>
</evidence>
<dbReference type="SMART" id="SM00091">
    <property type="entry name" value="PAS"/>
    <property type="match status" value="2"/>
</dbReference>
<dbReference type="InterPro" id="IPR000700">
    <property type="entry name" value="PAS-assoc_C"/>
</dbReference>
<feature type="domain" description="PAS" evidence="19">
    <location>
        <begin position="465"/>
        <end position="509"/>
    </location>
</feature>
<dbReference type="SUPFAM" id="SSF52172">
    <property type="entry name" value="CheY-like"/>
    <property type="match status" value="2"/>
</dbReference>
<dbReference type="PROSITE" id="PS50109">
    <property type="entry name" value="HIS_KIN"/>
    <property type="match status" value="1"/>
</dbReference>
<feature type="domain" description="Response regulatory" evidence="18">
    <location>
        <begin position="970"/>
        <end position="1092"/>
    </location>
</feature>
<keyword evidence="10" id="KW-0067">ATP-binding</keyword>
<dbReference type="CDD" id="cd17546">
    <property type="entry name" value="REC_hyHK_CKI1_RcsC-like"/>
    <property type="match status" value="2"/>
</dbReference>
<keyword evidence="11 16" id="KW-1133">Transmembrane helix</keyword>
<feature type="domain" description="PAC" evidence="20">
    <location>
        <begin position="543"/>
        <end position="595"/>
    </location>
</feature>
<dbReference type="SMART" id="SM00388">
    <property type="entry name" value="HisKA"/>
    <property type="match status" value="1"/>
</dbReference>
<dbReference type="Pfam" id="PF01627">
    <property type="entry name" value="Hpt"/>
    <property type="match status" value="1"/>
</dbReference>
<dbReference type="Gene3D" id="6.10.340.10">
    <property type="match status" value="1"/>
</dbReference>
<feature type="transmembrane region" description="Helical" evidence="16">
    <location>
        <begin position="206"/>
        <end position="227"/>
    </location>
</feature>
<feature type="domain" description="Histidine kinase" evidence="17">
    <location>
        <begin position="730"/>
        <end position="951"/>
    </location>
</feature>
<evidence type="ECO:0000256" key="5">
    <source>
        <dbReference type="ARBA" id="ARBA00022553"/>
    </source>
</evidence>
<evidence type="ECO:0000256" key="16">
    <source>
        <dbReference type="SAM" id="Phobius"/>
    </source>
</evidence>
<dbReference type="InterPro" id="IPR000014">
    <property type="entry name" value="PAS"/>
</dbReference>
<dbReference type="InterPro" id="IPR024478">
    <property type="entry name" value="HlyB_4HB_MCP"/>
</dbReference>
<evidence type="ECO:0000256" key="12">
    <source>
        <dbReference type="ARBA" id="ARBA00023012"/>
    </source>
</evidence>
<keyword evidence="6" id="KW-0808">Transferase</keyword>
<organism evidence="23 24">
    <name type="scientific">Zestomonas insulae</name>
    <dbReference type="NCBI Taxonomy" id="2809017"/>
    <lineage>
        <taxon>Bacteria</taxon>
        <taxon>Pseudomonadati</taxon>
        <taxon>Pseudomonadota</taxon>
        <taxon>Gammaproteobacteria</taxon>
        <taxon>Pseudomonadales</taxon>
        <taxon>Pseudomonadaceae</taxon>
        <taxon>Zestomonas</taxon>
    </lineage>
</organism>
<evidence type="ECO:0000256" key="14">
    <source>
        <dbReference type="PROSITE-ProRule" id="PRU00110"/>
    </source>
</evidence>
<dbReference type="CDD" id="cd16922">
    <property type="entry name" value="HATPase_EvgS-ArcB-TorS-like"/>
    <property type="match status" value="1"/>
</dbReference>
<sequence>MKSPLEVLQRLALRLKLLLGFAGVLLLALFLGLYSLRVQYLQNQQLHQIYSQDLVGLAHIDSARVALAQMGVQLRQSVLASDATEQAAALRQLQESSQLLRSEIDLARPLVFRDVNQQNLTRFEIAFAGYQQQVDEVLQLQTPGPTRSPQSAQLAASAKIDSPLFQRAGATASEALAQMAKAKREGADIGSAQAARRLDRSVQLTIWLLVIGMPVGIVFGYLISLSIRRPAEGLRQALEALSSGKLDIVVPYQNYPNEIGELSRALVSLQSEAQQMAAQRWLKTHVAAISGDLHSARGFAELGDSFLSAVAPLLGIGSATAYGYEESQGRLTLLSQYAAAPLTAPQRHIRLGEGLVGQCATDRRAISLDQLPADYLHITSSLGDAAPRAVTALPLLRGERLLGVIELASFRPLTASQQSLLDELLPLLAMNVEILERTVHTHQLLDETRAQAAQMEAQQQVIQTTKAWYRSIIESAPDGMMVVDSSGTIILANPKLETLFGFGSGELIGVRVEQLVPDQSRIQHQTLRSQYFEQGTSRQMGGNGLDLQGVRKDGSQFSVEIGLSRLPELQGKGICVCASVRDISERRAVEAVIQESEERLQDILARSPVSVAFATQGHIHFANPKFVETFGLGVGDQVPQLYVNLLDREEVWMHLQAGEPFYEREVQMYDSQGRPREMLATYIPMHYHGEFGALGWLVDITQRKAAERTMQRAKELAEEATRAKSHFLANMSHEIRTPMNVIIGMSGLALNTELDRKQRNYVEKINRSAENLLGIINDILDFSKIEAGAMDIEAIDFRLEDVMEHFASVVGFRAEEKQLELLFQIDGELPTALLGDPLRLGQVLLNLGINAVKFTDHGEVVVGVEQVDSAEPDVELHFWVKDTGIGMTAEQCERIFQSFMQADASTSRKYGGTGLGLAISHKLVQLMHGKIWVESEPGRGSTFHFHARFGRAKQAQPRRAWRAAELRDVRLLLVDDNASAREILAAMTHSFGLQVDVARSGEEALHLLGDAERQQRPYRLLLIDWKMPEMDGIEALRRLHEHACQLPAVIMVTAFGREDALDAARLQNITLDAVLTKPVTPSTLLEAINQALGATMPSEPRSLERHGQTEDAKSAIAGSRILLAEDNLMNQELAVELLSDAGVETVVVGNGQEALDLLAADTRFDGILMDCQMPLLDGYDATRAIRLRPELADMPIIAMTANNLAGDRERAQSAGMNDHIAKPFNLDSMFATLARWIKPAKRRIVAPAPAASHASTHLPALPGIDQHKGLAICSGKAPLYHRLLLKFRHGQRDFASLFDAARHSDDPTAAQRAAHSLRGAAGNIGAGAVAAAAARLEHACRQAAPDERIDAVLAEVLVDLAEVIQGLAALDSPSPAIAASAADAPSQLPALLDRLRHCLAQSDTVAEDIISEIHEQFRDRPAPGVLRHLAQAIEAFEFERALQLLERWQAEGHDVRQ</sequence>
<evidence type="ECO:0000256" key="9">
    <source>
        <dbReference type="ARBA" id="ARBA00022777"/>
    </source>
</evidence>
<comment type="caution">
    <text evidence="23">The sequence shown here is derived from an EMBL/GenBank/DDBJ whole genome shotgun (WGS) entry which is preliminary data.</text>
</comment>
<dbReference type="SUPFAM" id="SSF55781">
    <property type="entry name" value="GAF domain-like"/>
    <property type="match status" value="1"/>
</dbReference>
<keyword evidence="13 16" id="KW-0472">Membrane</keyword>
<keyword evidence="9" id="KW-0418">Kinase</keyword>
<evidence type="ECO:0000313" key="23">
    <source>
        <dbReference type="EMBL" id="MBM7060310.1"/>
    </source>
</evidence>
<dbReference type="PROSITE" id="PS50113">
    <property type="entry name" value="PAC"/>
    <property type="match status" value="2"/>
</dbReference>
<dbReference type="EC" id="2.7.13.3" evidence="3"/>
<evidence type="ECO:0000259" key="20">
    <source>
        <dbReference type="PROSITE" id="PS50113"/>
    </source>
</evidence>
<feature type="modified residue" description="Phosphohistidine" evidence="14">
    <location>
        <position position="1315"/>
    </location>
</feature>
<dbReference type="Gene3D" id="1.10.287.130">
    <property type="match status" value="1"/>
</dbReference>
<dbReference type="Pfam" id="PF00072">
    <property type="entry name" value="Response_reg"/>
    <property type="match status" value="2"/>
</dbReference>
<dbReference type="PRINTS" id="PR00344">
    <property type="entry name" value="BCTRLSENSOR"/>
</dbReference>
<dbReference type="Gene3D" id="1.20.120.160">
    <property type="entry name" value="HPT domain"/>
    <property type="match status" value="1"/>
</dbReference>
<feature type="modified residue" description="4-aspartylphosphate" evidence="15">
    <location>
        <position position="1024"/>
    </location>
</feature>
<reference evidence="23 24" key="1">
    <citation type="submission" date="2021-02" db="EMBL/GenBank/DDBJ databases">
        <authorList>
            <person name="Lee D.-H."/>
        </authorList>
    </citation>
    <scope>NUCLEOTIDE SEQUENCE [LARGE SCALE GENOMIC DNA]</scope>
    <source>
        <strain evidence="23 24">UL073</strain>
    </source>
</reference>
<gene>
    <name evidence="23" type="ORF">JQX08_06295</name>
</gene>
<dbReference type="SMART" id="SM00304">
    <property type="entry name" value="HAMP"/>
    <property type="match status" value="1"/>
</dbReference>
<evidence type="ECO:0000256" key="10">
    <source>
        <dbReference type="ARBA" id="ARBA00022840"/>
    </source>
</evidence>
<keyword evidence="4" id="KW-1003">Cell membrane</keyword>
<evidence type="ECO:0000256" key="4">
    <source>
        <dbReference type="ARBA" id="ARBA00022475"/>
    </source>
</evidence>
<keyword evidence="24" id="KW-1185">Reference proteome</keyword>
<dbReference type="SMART" id="SM00448">
    <property type="entry name" value="REC"/>
    <property type="match status" value="2"/>
</dbReference>
<dbReference type="InterPro" id="IPR008207">
    <property type="entry name" value="Sig_transdc_His_kin_Hpt_dom"/>
</dbReference>
<dbReference type="Gene3D" id="3.40.50.2300">
    <property type="match status" value="2"/>
</dbReference>
<dbReference type="PROSITE" id="PS50885">
    <property type="entry name" value="HAMP"/>
    <property type="match status" value="1"/>
</dbReference>
<dbReference type="PROSITE" id="PS50112">
    <property type="entry name" value="PAS"/>
    <property type="match status" value="1"/>
</dbReference>
<feature type="domain" description="HPt" evidence="22">
    <location>
        <begin position="1276"/>
        <end position="1374"/>
    </location>
</feature>
<dbReference type="InterPro" id="IPR036890">
    <property type="entry name" value="HATPase_C_sf"/>
</dbReference>
<feature type="domain" description="Response regulatory" evidence="18">
    <location>
        <begin position="1120"/>
        <end position="1237"/>
    </location>
</feature>
<dbReference type="Gene3D" id="3.30.450.40">
    <property type="match status" value="1"/>
</dbReference>
<dbReference type="Proteomes" id="UP000717995">
    <property type="component" value="Unassembled WGS sequence"/>
</dbReference>
<dbReference type="Gene3D" id="3.30.565.10">
    <property type="entry name" value="Histidine kinase-like ATPase, C-terminal domain"/>
    <property type="match status" value="1"/>
</dbReference>
<dbReference type="CDD" id="cd00130">
    <property type="entry name" value="PAS"/>
    <property type="match status" value="1"/>
</dbReference>
<accession>A0ABS2IBA8</accession>
<evidence type="ECO:0000256" key="8">
    <source>
        <dbReference type="ARBA" id="ARBA00022741"/>
    </source>
</evidence>
<proteinExistence type="predicted"/>
<dbReference type="SUPFAM" id="SSF55874">
    <property type="entry name" value="ATPase domain of HSP90 chaperone/DNA topoisomerase II/histidine kinase"/>
    <property type="match status" value="1"/>
</dbReference>
<keyword evidence="7 16" id="KW-0812">Transmembrane</keyword>
<dbReference type="EMBL" id="JAFEUP010000002">
    <property type="protein sequence ID" value="MBM7060310.1"/>
    <property type="molecule type" value="Genomic_DNA"/>
</dbReference>
<dbReference type="SUPFAM" id="SSF47384">
    <property type="entry name" value="Homodimeric domain of signal transducing histidine kinase"/>
    <property type="match status" value="1"/>
</dbReference>
<dbReference type="PROSITE" id="PS50110">
    <property type="entry name" value="RESPONSE_REGULATORY"/>
    <property type="match status" value="2"/>
</dbReference>
<dbReference type="SUPFAM" id="SSF55785">
    <property type="entry name" value="PYP-like sensor domain (PAS domain)"/>
    <property type="match status" value="2"/>
</dbReference>
<comment type="subcellular location">
    <subcellularLocation>
        <location evidence="2">Cell membrane</location>
        <topology evidence="2">Multi-pass membrane protein</topology>
    </subcellularLocation>
</comment>
<dbReference type="InterPro" id="IPR011006">
    <property type="entry name" value="CheY-like_superfamily"/>
</dbReference>
<evidence type="ECO:0000256" key="1">
    <source>
        <dbReference type="ARBA" id="ARBA00000085"/>
    </source>
</evidence>
<dbReference type="Pfam" id="PF13426">
    <property type="entry name" value="PAS_9"/>
    <property type="match status" value="2"/>
</dbReference>